<dbReference type="PANTHER" id="PTHR45808:SF2">
    <property type="entry name" value="RHO GTPASE-ACTIVATING PROTEIN 68F"/>
    <property type="match status" value="1"/>
</dbReference>
<dbReference type="InterPro" id="IPR036865">
    <property type="entry name" value="CRAL-TRIO_dom_sf"/>
</dbReference>
<dbReference type="EMBL" id="SDOV01000002">
    <property type="protein sequence ID" value="KAH7643572.1"/>
    <property type="molecule type" value="Genomic_DNA"/>
</dbReference>
<accession>A0A9D4P4T9</accession>
<feature type="compositionally biased region" description="Polar residues" evidence="1">
    <location>
        <begin position="206"/>
        <end position="224"/>
    </location>
</feature>
<evidence type="ECO:0000256" key="1">
    <source>
        <dbReference type="SAM" id="MobiDB-lite"/>
    </source>
</evidence>
<proteinExistence type="predicted"/>
<dbReference type="GO" id="GO:0005096">
    <property type="term" value="F:GTPase activator activity"/>
    <property type="evidence" value="ECO:0007669"/>
    <property type="project" value="TreeGrafter"/>
</dbReference>
<dbReference type="PROSITE" id="PS50191">
    <property type="entry name" value="CRAL_TRIO"/>
    <property type="match status" value="1"/>
</dbReference>
<name>A0A9D4P4T9_DERFA</name>
<dbReference type="InterPro" id="IPR008936">
    <property type="entry name" value="Rho_GTPase_activation_prot"/>
</dbReference>
<evidence type="ECO:0000313" key="4">
    <source>
        <dbReference type="EMBL" id="KAH7643572.1"/>
    </source>
</evidence>
<evidence type="ECO:0000259" key="2">
    <source>
        <dbReference type="PROSITE" id="PS50191"/>
    </source>
</evidence>
<protein>
    <submittedName>
        <fullName evidence="4">Rho gtpase-activating protein 1-like protein</fullName>
    </submittedName>
</protein>
<comment type="caution">
    <text evidence="4">The sequence shown here is derived from an EMBL/GenBank/DDBJ whole genome shotgun (WGS) entry which is preliminary data.</text>
</comment>
<dbReference type="GO" id="GO:0007264">
    <property type="term" value="P:small GTPase-mediated signal transduction"/>
    <property type="evidence" value="ECO:0007669"/>
    <property type="project" value="TreeGrafter"/>
</dbReference>
<feature type="region of interest" description="Disordered" evidence="1">
    <location>
        <begin position="280"/>
        <end position="299"/>
    </location>
</feature>
<gene>
    <name evidence="4" type="ORF">HUG17_5934</name>
</gene>
<dbReference type="SUPFAM" id="SSF48350">
    <property type="entry name" value="GTPase activation domain, GAP"/>
    <property type="match status" value="1"/>
</dbReference>
<sequence>MTTMERATPTTFDPKVQSSTVVHQFQSSATINGIGGGVIDLIDDESEANLHSFQGNEAGQDLDYEPALEFDDTELVKATIELATVTTTTTTTATQQSSFYMYHNNNNNNNQMNDPLNINGIGVVPPVVSSSSSTTITSGNCINHHIVQDDDVVDGSLILLDDNPLFSIDSTTHFDDDDDDDDEENHLYCDKIRDDDSNHNSDNKSQFSISNGFLKQNKSQTTIDFNGLNHINDDDHHQQQQQQQQQQLNENNNYHNGDDNGDQSIQNQSTIQATRPTHLQCLNSNNNHNTNPSSPMSSTPIIPIDVSSIYLHSPDELLEENFEEALREQYTSLPPLDPALDLALSGGDCDENFDDITKHGIVGVAGDDKFARKIITIYACRLPSNKTFNYGKFLRYLLRTLDRYVENDYALVYFHQGLTSDNKPSFGWLWQAYRAFDRKYKKNLKELFIVHPTSFIRIVLQLFRPFLSAKFGRKLHYINHLDELRAHLHLERIHIPQSVLDHDKKQLKSRVFGRFKSSASNNSLNRSSSAYPNTQQFRVALDVLIEQNGGDPIPRTIKTCVKFLEQDSSLDVEGVFRRSAKVNIVKNVQQSFNLGENVNFENLITNNEMSLESTVHVAAVIVKSFLRELPEPLLTFQLYEDVINFQQISGGPSPEQRQEKLSFAKNLVLNRLPEPNYQLLKYIIEFLVKVMDHSEFNKMTASNLAIVFGPNLLWSNKTNQTLDSSLDSITAINSFTEFLLRNHEQIFIR</sequence>
<dbReference type="InterPro" id="IPR000198">
    <property type="entry name" value="RhoGAP_dom"/>
</dbReference>
<evidence type="ECO:0000259" key="3">
    <source>
        <dbReference type="PROSITE" id="PS50238"/>
    </source>
</evidence>
<dbReference type="OrthoDB" id="19923at2759"/>
<feature type="domain" description="CRAL-TRIO" evidence="2">
    <location>
        <begin position="352"/>
        <end position="507"/>
    </location>
</feature>
<dbReference type="GO" id="GO:0005737">
    <property type="term" value="C:cytoplasm"/>
    <property type="evidence" value="ECO:0007669"/>
    <property type="project" value="TreeGrafter"/>
</dbReference>
<feature type="compositionally biased region" description="Low complexity" evidence="1">
    <location>
        <begin position="283"/>
        <end position="299"/>
    </location>
</feature>
<dbReference type="Pfam" id="PF13716">
    <property type="entry name" value="CRAL_TRIO_2"/>
    <property type="match status" value="1"/>
</dbReference>
<dbReference type="InterPro" id="IPR001251">
    <property type="entry name" value="CRAL-TRIO_dom"/>
</dbReference>
<feature type="compositionally biased region" description="Low complexity" evidence="1">
    <location>
        <begin position="239"/>
        <end position="255"/>
    </location>
</feature>
<dbReference type="CDD" id="cd00170">
    <property type="entry name" value="SEC14"/>
    <property type="match status" value="1"/>
</dbReference>
<reference evidence="4" key="2">
    <citation type="journal article" date="2021" name="World Allergy Organ. J.">
        <title>Chromosome-level assembly of Dermatophagoides farinae genome and transcriptome reveals two novel allergens Der f 37 and Der f 39.</title>
        <authorList>
            <person name="Chen J."/>
            <person name="Cai Z."/>
            <person name="Fan D."/>
            <person name="Hu J."/>
            <person name="Hou Y."/>
            <person name="He Y."/>
            <person name="Zhang Z."/>
            <person name="Zhao Z."/>
            <person name="Gao P."/>
            <person name="Hu W."/>
            <person name="Sun J."/>
            <person name="Li J."/>
            <person name="Ji K."/>
        </authorList>
    </citation>
    <scope>NUCLEOTIDE SEQUENCE</scope>
    <source>
        <strain evidence="4">JKM2019</strain>
    </source>
</reference>
<dbReference type="Gene3D" id="3.40.525.10">
    <property type="entry name" value="CRAL-TRIO lipid binding domain"/>
    <property type="match status" value="1"/>
</dbReference>
<dbReference type="Proteomes" id="UP000828236">
    <property type="component" value="Unassembled WGS sequence"/>
</dbReference>
<dbReference type="SMART" id="SM00516">
    <property type="entry name" value="SEC14"/>
    <property type="match status" value="1"/>
</dbReference>
<dbReference type="SMART" id="SM00324">
    <property type="entry name" value="RhoGAP"/>
    <property type="match status" value="1"/>
</dbReference>
<dbReference type="AlphaFoldDB" id="A0A9D4P4T9"/>
<feature type="region of interest" description="Disordered" evidence="1">
    <location>
        <begin position="191"/>
        <end position="265"/>
    </location>
</feature>
<organism evidence="4">
    <name type="scientific">Dermatophagoides farinae</name>
    <name type="common">American house dust mite</name>
    <dbReference type="NCBI Taxonomy" id="6954"/>
    <lineage>
        <taxon>Eukaryota</taxon>
        <taxon>Metazoa</taxon>
        <taxon>Ecdysozoa</taxon>
        <taxon>Arthropoda</taxon>
        <taxon>Chelicerata</taxon>
        <taxon>Arachnida</taxon>
        <taxon>Acari</taxon>
        <taxon>Acariformes</taxon>
        <taxon>Sarcoptiformes</taxon>
        <taxon>Astigmata</taxon>
        <taxon>Psoroptidia</taxon>
        <taxon>Analgoidea</taxon>
        <taxon>Pyroglyphidae</taxon>
        <taxon>Dermatophagoidinae</taxon>
        <taxon>Dermatophagoides</taxon>
    </lineage>
</organism>
<feature type="domain" description="Rho-GAP" evidence="3">
    <location>
        <begin position="539"/>
        <end position="747"/>
    </location>
</feature>
<reference evidence="4" key="1">
    <citation type="submission" date="2020-06" db="EMBL/GenBank/DDBJ databases">
        <authorList>
            <person name="Ji K."/>
            <person name="Li J."/>
        </authorList>
    </citation>
    <scope>NUCLEOTIDE SEQUENCE</scope>
    <source>
        <strain evidence="4">JKM2019</strain>
        <tissue evidence="4">Whole body</tissue>
    </source>
</reference>
<dbReference type="Pfam" id="PF00620">
    <property type="entry name" value="RhoGAP"/>
    <property type="match status" value="1"/>
</dbReference>
<feature type="compositionally biased region" description="Basic and acidic residues" evidence="1">
    <location>
        <begin position="191"/>
        <end position="202"/>
    </location>
</feature>
<dbReference type="PANTHER" id="PTHR45808">
    <property type="entry name" value="RHO GTPASE-ACTIVATING PROTEIN 68F"/>
    <property type="match status" value="1"/>
</dbReference>
<dbReference type="SUPFAM" id="SSF52087">
    <property type="entry name" value="CRAL/TRIO domain"/>
    <property type="match status" value="1"/>
</dbReference>
<dbReference type="PROSITE" id="PS50238">
    <property type="entry name" value="RHOGAP"/>
    <property type="match status" value="1"/>
</dbReference>
<dbReference type="Gene3D" id="1.10.555.10">
    <property type="entry name" value="Rho GTPase activation protein"/>
    <property type="match status" value="1"/>
</dbReference>
<dbReference type="GO" id="GO:2001136">
    <property type="term" value="P:negative regulation of endocytic recycling"/>
    <property type="evidence" value="ECO:0007669"/>
    <property type="project" value="TreeGrafter"/>
</dbReference>